<evidence type="ECO:0000313" key="4">
    <source>
        <dbReference type="Proteomes" id="UP000007963"/>
    </source>
</evidence>
<feature type="domain" description="VOC" evidence="2">
    <location>
        <begin position="159"/>
        <end position="274"/>
    </location>
</feature>
<dbReference type="CDD" id="cd07267">
    <property type="entry name" value="THT_Oxygenase_N"/>
    <property type="match status" value="1"/>
</dbReference>
<proteinExistence type="predicted"/>
<reference evidence="4" key="1">
    <citation type="submission" date="2005-09" db="EMBL/GenBank/DDBJ databases">
        <title>Annotation of the Aspergillus terreus NIH2624 genome.</title>
        <authorList>
            <person name="Birren B.W."/>
            <person name="Lander E.S."/>
            <person name="Galagan J.E."/>
            <person name="Nusbaum C."/>
            <person name="Devon K."/>
            <person name="Henn M."/>
            <person name="Ma L.-J."/>
            <person name="Jaffe D.B."/>
            <person name="Butler J."/>
            <person name="Alvarez P."/>
            <person name="Gnerre S."/>
            <person name="Grabherr M."/>
            <person name="Kleber M."/>
            <person name="Mauceli E.W."/>
            <person name="Brockman W."/>
            <person name="Rounsley S."/>
            <person name="Young S.K."/>
            <person name="LaButti K."/>
            <person name="Pushparaj V."/>
            <person name="DeCaprio D."/>
            <person name="Crawford M."/>
            <person name="Koehrsen M."/>
            <person name="Engels R."/>
            <person name="Montgomery P."/>
            <person name="Pearson M."/>
            <person name="Howarth C."/>
            <person name="Larson L."/>
            <person name="Luoma S."/>
            <person name="White J."/>
            <person name="Alvarado L."/>
            <person name="Kodira C.D."/>
            <person name="Zeng Q."/>
            <person name="Oleary S."/>
            <person name="Yandava C."/>
            <person name="Denning D.W."/>
            <person name="Nierman W.C."/>
            <person name="Milne T."/>
            <person name="Madden K."/>
        </authorList>
    </citation>
    <scope>NUCLEOTIDE SEQUENCE [LARGE SCALE GENOMIC DNA]</scope>
    <source>
        <strain evidence="4">NIH 2624 / FGSC A1156</strain>
    </source>
</reference>
<dbReference type="VEuPathDB" id="FungiDB:ATEG_07558"/>
<keyword evidence="1" id="KW-0479">Metal-binding</keyword>
<dbReference type="GO" id="GO:0004493">
    <property type="term" value="F:methylmalonyl-CoA epimerase activity"/>
    <property type="evidence" value="ECO:0007669"/>
    <property type="project" value="TreeGrafter"/>
</dbReference>
<dbReference type="PANTHER" id="PTHR43048:SF3">
    <property type="entry name" value="METHYLMALONYL-COA EPIMERASE, MITOCHONDRIAL"/>
    <property type="match status" value="1"/>
</dbReference>
<dbReference type="RefSeq" id="XP_001216179.1">
    <property type="nucleotide sequence ID" value="XM_001216179.1"/>
</dbReference>
<accession>Q0CFH6</accession>
<dbReference type="PANTHER" id="PTHR43048">
    <property type="entry name" value="METHYLMALONYL-COA EPIMERASE"/>
    <property type="match status" value="1"/>
</dbReference>
<name>Q0CFH6_ASPTN</name>
<dbReference type="GeneID" id="4322678"/>
<dbReference type="OrthoDB" id="3360610at2759"/>
<evidence type="ECO:0000259" key="2">
    <source>
        <dbReference type="PROSITE" id="PS51819"/>
    </source>
</evidence>
<evidence type="ECO:0000256" key="1">
    <source>
        <dbReference type="ARBA" id="ARBA00022723"/>
    </source>
</evidence>
<dbReference type="EMBL" id="CH476604">
    <property type="protein sequence ID" value="EAU31820.1"/>
    <property type="molecule type" value="Genomic_DNA"/>
</dbReference>
<dbReference type="InterPro" id="IPR029068">
    <property type="entry name" value="Glyas_Bleomycin-R_OHBP_Dase"/>
</dbReference>
<dbReference type="SUPFAM" id="SSF54593">
    <property type="entry name" value="Glyoxalase/Bleomycin resistance protein/Dihydroxybiphenyl dioxygenase"/>
    <property type="match status" value="1"/>
</dbReference>
<dbReference type="HOGENOM" id="CLU_052361_0_0_1"/>
<dbReference type="OMA" id="FEVNDFD"/>
<organism evidence="3 4">
    <name type="scientific">Aspergillus terreus (strain NIH 2624 / FGSC A1156)</name>
    <dbReference type="NCBI Taxonomy" id="341663"/>
    <lineage>
        <taxon>Eukaryota</taxon>
        <taxon>Fungi</taxon>
        <taxon>Dikarya</taxon>
        <taxon>Ascomycota</taxon>
        <taxon>Pezizomycotina</taxon>
        <taxon>Eurotiomycetes</taxon>
        <taxon>Eurotiomycetidae</taxon>
        <taxon>Eurotiales</taxon>
        <taxon>Aspergillaceae</taxon>
        <taxon>Aspergillus</taxon>
        <taxon>Aspergillus subgen. Circumdati</taxon>
    </lineage>
</organism>
<dbReference type="eggNOG" id="ENOG502RMEJ">
    <property type="taxonomic scope" value="Eukaryota"/>
</dbReference>
<dbReference type="AlphaFoldDB" id="Q0CFH6"/>
<feature type="domain" description="VOC" evidence="2">
    <location>
        <begin position="6"/>
        <end position="116"/>
    </location>
</feature>
<gene>
    <name evidence="3" type="ORF">ATEG_07558</name>
</gene>
<dbReference type="Proteomes" id="UP000007963">
    <property type="component" value="Unassembled WGS sequence"/>
</dbReference>
<dbReference type="GO" id="GO:0005739">
    <property type="term" value="C:mitochondrion"/>
    <property type="evidence" value="ECO:0007669"/>
    <property type="project" value="TreeGrafter"/>
</dbReference>
<dbReference type="InterPro" id="IPR037523">
    <property type="entry name" value="VOC_core"/>
</dbReference>
<dbReference type="PROSITE" id="PS51819">
    <property type="entry name" value="VOC"/>
    <property type="match status" value="2"/>
</dbReference>
<dbReference type="GO" id="GO:0046872">
    <property type="term" value="F:metal ion binding"/>
    <property type="evidence" value="ECO:0007669"/>
    <property type="project" value="UniProtKB-KW"/>
</dbReference>
<dbReference type="GO" id="GO:0046491">
    <property type="term" value="P:L-methylmalonyl-CoA metabolic process"/>
    <property type="evidence" value="ECO:0007669"/>
    <property type="project" value="TreeGrafter"/>
</dbReference>
<sequence length="274" mass="30985">MIRVTSLAHVHYAHPDLDKAICFLQDFGLVVEATVDGKTYLRGYGEQPFVYVAEQSTDGRRHFRGGYWVAESRADLERAAANPAAVSEIEESSAPGGGEVVRLRDPWGFLVGFVHGQRLREAEGPKRLEEKETAANEAVSKNRKGVFRRFQHGASPIHKLGHYGILVPKDQLDAAMRWYYGTMNLKPTDYVVDPETKAVDSVFNHIDLGKEYTDHHSFFISTLHGPKPYIHHSSFEVNDFDTQVLGHDWLQAKGYVNCWGIGRHVLGSQIFDYW</sequence>
<protein>
    <recommendedName>
        <fullName evidence="2">VOC domain-containing protein</fullName>
    </recommendedName>
</protein>
<dbReference type="InterPro" id="IPR051785">
    <property type="entry name" value="MMCE/EMCE_epimerase"/>
</dbReference>
<dbReference type="Gene3D" id="3.10.180.10">
    <property type="entry name" value="2,3-Dihydroxybiphenyl 1,2-Dioxygenase, domain 1"/>
    <property type="match status" value="2"/>
</dbReference>
<evidence type="ECO:0000313" key="3">
    <source>
        <dbReference type="EMBL" id="EAU31820.1"/>
    </source>
</evidence>